<evidence type="ECO:0000256" key="2">
    <source>
        <dbReference type="ARBA" id="ARBA00004271"/>
    </source>
</evidence>
<dbReference type="NCBIfam" id="TIGR03389">
    <property type="entry name" value="laccase"/>
    <property type="match status" value="1"/>
</dbReference>
<comment type="catalytic activity">
    <reaction evidence="1 13">
        <text>4 hydroquinone + O2 = 4 benzosemiquinone + 2 H2O</text>
        <dbReference type="Rhea" id="RHEA:11276"/>
        <dbReference type="ChEBI" id="CHEBI:15377"/>
        <dbReference type="ChEBI" id="CHEBI:15379"/>
        <dbReference type="ChEBI" id="CHEBI:17594"/>
        <dbReference type="ChEBI" id="CHEBI:17977"/>
        <dbReference type="EC" id="1.10.3.2"/>
    </reaction>
</comment>
<evidence type="ECO:0000259" key="16">
    <source>
        <dbReference type="Pfam" id="PF07732"/>
    </source>
</evidence>
<dbReference type="GO" id="GO:0005507">
    <property type="term" value="F:copper ion binding"/>
    <property type="evidence" value="ECO:0007669"/>
    <property type="project" value="InterPro"/>
</dbReference>
<feature type="domain" description="Plastocyanin-like" evidence="15">
    <location>
        <begin position="388"/>
        <end position="501"/>
    </location>
</feature>
<evidence type="ECO:0000256" key="12">
    <source>
        <dbReference type="ARBA" id="ARBA00023185"/>
    </source>
</evidence>
<dbReference type="GO" id="GO:0046274">
    <property type="term" value="P:lignin catabolic process"/>
    <property type="evidence" value="ECO:0007669"/>
    <property type="project" value="UniProtKB-KW"/>
</dbReference>
<keyword evidence="7 13" id="KW-0479">Metal-binding</keyword>
<accession>A0AAD3XUQ0</accession>
<proteinExistence type="inferred from homology"/>
<gene>
    <name evidence="17" type="ORF">Nepgr_018896</name>
</gene>
<dbReference type="InterPro" id="IPR034289">
    <property type="entry name" value="CuRO_3_LCC"/>
</dbReference>
<dbReference type="CDD" id="cd13875">
    <property type="entry name" value="CuRO_2_LCC_plant"/>
    <property type="match status" value="1"/>
</dbReference>
<dbReference type="Proteomes" id="UP001279734">
    <property type="component" value="Unassembled WGS sequence"/>
</dbReference>
<feature type="domain" description="Plastocyanin-like" evidence="16">
    <location>
        <begin position="31"/>
        <end position="97"/>
    </location>
</feature>
<evidence type="ECO:0000256" key="8">
    <source>
        <dbReference type="ARBA" id="ARBA00022737"/>
    </source>
</evidence>
<evidence type="ECO:0000313" key="17">
    <source>
        <dbReference type="EMBL" id="GMH17055.1"/>
    </source>
</evidence>
<protein>
    <recommendedName>
        <fullName evidence="4 13">Laccase</fullName>
        <ecNumber evidence="4 13">1.10.3.2</ecNumber>
    </recommendedName>
    <alternativeName>
        <fullName evidence="13">Benzenediol:oxygen oxidoreductase</fullName>
    </alternativeName>
    <alternativeName>
        <fullName evidence="13">Diphenol oxidase</fullName>
    </alternativeName>
    <alternativeName>
        <fullName evidence="13">Urishiol oxidase</fullName>
    </alternativeName>
</protein>
<dbReference type="AlphaFoldDB" id="A0AAD3XUQ0"/>
<dbReference type="Pfam" id="PF00394">
    <property type="entry name" value="Cu-oxidase"/>
    <property type="match status" value="1"/>
</dbReference>
<dbReference type="PROSITE" id="PS00080">
    <property type="entry name" value="MULTICOPPER_OXIDASE2"/>
    <property type="match status" value="1"/>
</dbReference>
<dbReference type="InterPro" id="IPR002355">
    <property type="entry name" value="Cu_oxidase_Cu_BS"/>
</dbReference>
<reference evidence="17" key="1">
    <citation type="submission" date="2023-05" db="EMBL/GenBank/DDBJ databases">
        <title>Nepenthes gracilis genome sequencing.</title>
        <authorList>
            <person name="Fukushima K."/>
        </authorList>
    </citation>
    <scope>NUCLEOTIDE SEQUENCE</scope>
    <source>
        <strain evidence="17">SING2019-196</strain>
    </source>
</reference>
<organism evidence="17 18">
    <name type="scientific">Nepenthes gracilis</name>
    <name type="common">Slender pitcher plant</name>
    <dbReference type="NCBI Taxonomy" id="150966"/>
    <lineage>
        <taxon>Eukaryota</taxon>
        <taxon>Viridiplantae</taxon>
        <taxon>Streptophyta</taxon>
        <taxon>Embryophyta</taxon>
        <taxon>Tracheophyta</taxon>
        <taxon>Spermatophyta</taxon>
        <taxon>Magnoliopsida</taxon>
        <taxon>eudicotyledons</taxon>
        <taxon>Gunneridae</taxon>
        <taxon>Pentapetalae</taxon>
        <taxon>Caryophyllales</taxon>
        <taxon>Nepenthaceae</taxon>
        <taxon>Nepenthes</taxon>
    </lineage>
</organism>
<comment type="caution">
    <text evidence="17">The sequence shown here is derived from an EMBL/GenBank/DDBJ whole genome shotgun (WGS) entry which is preliminary data.</text>
</comment>
<evidence type="ECO:0000259" key="15">
    <source>
        <dbReference type="Pfam" id="PF07731"/>
    </source>
</evidence>
<dbReference type="InterPro" id="IPR033138">
    <property type="entry name" value="Cu_oxidase_CS"/>
</dbReference>
<keyword evidence="11" id="KW-0325">Glycoprotein</keyword>
<name>A0AAD3XUQ0_NEPGR</name>
<dbReference type="SUPFAM" id="SSF49503">
    <property type="entry name" value="Cupredoxins"/>
    <property type="match status" value="3"/>
</dbReference>
<evidence type="ECO:0000256" key="4">
    <source>
        <dbReference type="ARBA" id="ARBA00012297"/>
    </source>
</evidence>
<keyword evidence="12 13" id="KW-0439">Lignin degradation</keyword>
<dbReference type="InterPro" id="IPR008972">
    <property type="entry name" value="Cupredoxin"/>
</dbReference>
<evidence type="ECO:0000256" key="7">
    <source>
        <dbReference type="ARBA" id="ARBA00022723"/>
    </source>
</evidence>
<dbReference type="Pfam" id="PF07731">
    <property type="entry name" value="Cu-oxidase_2"/>
    <property type="match status" value="1"/>
</dbReference>
<keyword evidence="18" id="KW-1185">Reference proteome</keyword>
<dbReference type="Pfam" id="PF07732">
    <property type="entry name" value="Cu-oxidase_3"/>
    <property type="match status" value="1"/>
</dbReference>
<evidence type="ECO:0000256" key="5">
    <source>
        <dbReference type="ARBA" id="ARBA00022523"/>
    </source>
</evidence>
<dbReference type="PANTHER" id="PTHR11709:SF443">
    <property type="entry name" value="LACCASE-15"/>
    <property type="match status" value="1"/>
</dbReference>
<comment type="similarity">
    <text evidence="3 13">Belongs to the multicopper oxidase family.</text>
</comment>
<evidence type="ECO:0000256" key="11">
    <source>
        <dbReference type="ARBA" id="ARBA00023180"/>
    </source>
</evidence>
<dbReference type="GO" id="GO:0052716">
    <property type="term" value="F:hydroquinone:oxygen oxidoreductase activity"/>
    <property type="evidence" value="ECO:0007669"/>
    <property type="project" value="UniProtKB-EC"/>
</dbReference>
<dbReference type="InterPro" id="IPR034285">
    <property type="entry name" value="CuRO_2_LCC"/>
</dbReference>
<dbReference type="PROSITE" id="PS00079">
    <property type="entry name" value="MULTICOPPER_OXIDASE1"/>
    <property type="match status" value="1"/>
</dbReference>
<comment type="subcellular location">
    <subcellularLocation>
        <location evidence="2 13">Secreted</location>
        <location evidence="2 13">Extracellular space</location>
        <location evidence="2 13">Apoplast</location>
    </subcellularLocation>
</comment>
<dbReference type="InterPro" id="IPR017761">
    <property type="entry name" value="Laccase"/>
</dbReference>
<keyword evidence="6 13" id="KW-0964">Secreted</keyword>
<evidence type="ECO:0000259" key="14">
    <source>
        <dbReference type="Pfam" id="PF00394"/>
    </source>
</evidence>
<evidence type="ECO:0000256" key="1">
    <source>
        <dbReference type="ARBA" id="ARBA00000349"/>
    </source>
</evidence>
<evidence type="ECO:0000256" key="6">
    <source>
        <dbReference type="ARBA" id="ARBA00022525"/>
    </source>
</evidence>
<evidence type="ECO:0000256" key="9">
    <source>
        <dbReference type="ARBA" id="ARBA00023002"/>
    </source>
</evidence>
<dbReference type="PANTHER" id="PTHR11709">
    <property type="entry name" value="MULTI-COPPER OXIDASE"/>
    <property type="match status" value="1"/>
</dbReference>
<dbReference type="GO" id="GO:0048046">
    <property type="term" value="C:apoplast"/>
    <property type="evidence" value="ECO:0007669"/>
    <property type="project" value="UniProtKB-SubCell"/>
</dbReference>
<dbReference type="InterPro" id="IPR011706">
    <property type="entry name" value="Cu-oxidase_C"/>
</dbReference>
<comment type="function">
    <text evidence="13">Lignin degradation and detoxification of lignin-derived products.</text>
</comment>
<keyword evidence="5 13" id="KW-0052">Apoplast</keyword>
<evidence type="ECO:0000256" key="10">
    <source>
        <dbReference type="ARBA" id="ARBA00023008"/>
    </source>
</evidence>
<dbReference type="EC" id="1.10.3.2" evidence="4 13"/>
<feature type="domain" description="Plastocyanin-like" evidence="14">
    <location>
        <begin position="110"/>
        <end position="258"/>
    </location>
</feature>
<comment type="cofactor">
    <cofactor evidence="13">
        <name>Cu cation</name>
        <dbReference type="ChEBI" id="CHEBI:23378"/>
    </cofactor>
    <text evidence="13">Binds 4 Cu cations per monomer.</text>
</comment>
<sequence>MRASEISHNVGGGKDIHKALQQEVDFDGERKISRHGVKQLRYPWSDGPAYVTQCPIQPGAKFTQRVIFSAEEGTLWWHAHNDWARTTVYGAIVIYPNMGTTYPFPKPDFEVPILLGEWWNVDIYELIRGFVATGAIPNPSDAFTINGQPGDLYPCSSAGTYKVNVKNRKTILLRIINAAMNVILWFSIKNHPITVVATDASYIKPFTRAYVLISPGQTIDALVHADQLPNCYYMAARAYSTSPSIPFDKTTTAILQYVGVHKNCSSISPSLPALPLYSDTNAALNFTNNLRSLDKQDYPLDIPLEVTRRIFSTVSLNSLPCGANRKCEGPNETRLAASMNNISFILPRIDVLEAYHYHIKGVFGTRFPDFPPLVFDFTAKYEPLILEIPRVSTQVKILDYNETVEIVLQGTNLVSGIDHPMHLHGQSFYVLGSGLGNFDEYKAPPTYNLVDPPLQNTVLVPINGWTTIRFRASNPGVWFMHCHIESHLTWGMDTVFIVKDGEEPEAQMLPPPPDMPPC</sequence>
<keyword evidence="9 13" id="KW-0560">Oxidoreductase</keyword>
<dbReference type="CDD" id="cd13897">
    <property type="entry name" value="CuRO_3_LCC_plant"/>
    <property type="match status" value="1"/>
</dbReference>
<evidence type="ECO:0000256" key="13">
    <source>
        <dbReference type="RuleBase" id="RU361119"/>
    </source>
</evidence>
<keyword evidence="10 13" id="KW-0186">Copper</keyword>
<keyword evidence="8 13" id="KW-0677">Repeat</keyword>
<evidence type="ECO:0000313" key="18">
    <source>
        <dbReference type="Proteomes" id="UP001279734"/>
    </source>
</evidence>
<dbReference type="Gene3D" id="2.60.40.420">
    <property type="entry name" value="Cupredoxins - blue copper proteins"/>
    <property type="match status" value="3"/>
</dbReference>
<dbReference type="FunFam" id="2.60.40.420:FF:000049">
    <property type="entry name" value="Laccase"/>
    <property type="match status" value="1"/>
</dbReference>
<dbReference type="EMBL" id="BSYO01000017">
    <property type="protein sequence ID" value="GMH17055.1"/>
    <property type="molecule type" value="Genomic_DNA"/>
</dbReference>
<evidence type="ECO:0000256" key="3">
    <source>
        <dbReference type="ARBA" id="ARBA00010609"/>
    </source>
</evidence>
<dbReference type="InterPro" id="IPR001117">
    <property type="entry name" value="Cu-oxidase_2nd"/>
</dbReference>
<dbReference type="InterPro" id="IPR045087">
    <property type="entry name" value="Cu-oxidase_fam"/>
</dbReference>
<dbReference type="InterPro" id="IPR011707">
    <property type="entry name" value="Cu-oxidase-like_N"/>
</dbReference>